<evidence type="ECO:0000256" key="1">
    <source>
        <dbReference type="SAM" id="SignalP"/>
    </source>
</evidence>
<gene>
    <name evidence="2" type="ORF">HGA05_05720</name>
</gene>
<feature type="chain" id="PRO_5032771264" description="RlpA-like protein double-psi beta-barrel domain-containing protein" evidence="1">
    <location>
        <begin position="32"/>
        <end position="134"/>
    </location>
</feature>
<evidence type="ECO:0000313" key="2">
    <source>
        <dbReference type="EMBL" id="NKY01066.1"/>
    </source>
</evidence>
<protein>
    <recommendedName>
        <fullName evidence="4">RlpA-like protein double-psi beta-barrel domain-containing protein</fullName>
    </recommendedName>
</protein>
<proteinExistence type="predicted"/>
<organism evidence="2 3">
    <name type="scientific">Gordonia polyisoprenivorans</name>
    <dbReference type="NCBI Taxonomy" id="84595"/>
    <lineage>
        <taxon>Bacteria</taxon>
        <taxon>Bacillati</taxon>
        <taxon>Actinomycetota</taxon>
        <taxon>Actinomycetes</taxon>
        <taxon>Mycobacteriales</taxon>
        <taxon>Gordoniaceae</taxon>
        <taxon>Gordonia</taxon>
    </lineage>
</organism>
<accession>A0A846WJ59</accession>
<name>A0A846WJ59_9ACTN</name>
<evidence type="ECO:0008006" key="4">
    <source>
        <dbReference type="Google" id="ProtNLM"/>
    </source>
</evidence>
<dbReference type="RefSeq" id="WP_006369038.1">
    <property type="nucleotide sequence ID" value="NZ_CP116236.1"/>
</dbReference>
<keyword evidence="1" id="KW-0732">Signal</keyword>
<reference evidence="2 3" key="1">
    <citation type="submission" date="2020-04" db="EMBL/GenBank/DDBJ databases">
        <title>MicrobeNet Type strains.</title>
        <authorList>
            <person name="Nicholson A.C."/>
        </authorList>
    </citation>
    <scope>NUCLEOTIDE SEQUENCE [LARGE SCALE GENOMIC DNA]</scope>
    <source>
        <strain evidence="2 3">ATCC BAA-14</strain>
    </source>
</reference>
<dbReference type="Proteomes" id="UP000563898">
    <property type="component" value="Unassembled WGS sequence"/>
</dbReference>
<comment type="caution">
    <text evidence="2">The sequence shown here is derived from an EMBL/GenBank/DDBJ whole genome shotgun (WGS) entry which is preliminary data.</text>
</comment>
<feature type="signal peptide" evidence="1">
    <location>
        <begin position="1"/>
        <end position="31"/>
    </location>
</feature>
<dbReference type="EMBL" id="JAAXPC010000002">
    <property type="protein sequence ID" value="NKY01066.1"/>
    <property type="molecule type" value="Genomic_DNA"/>
</dbReference>
<evidence type="ECO:0000313" key="3">
    <source>
        <dbReference type="Proteomes" id="UP000563898"/>
    </source>
</evidence>
<sequence>MSRTRIRTAATIAAVTAAAVSGLIGAGAAHAAPAMPGGYYAGTVTSFPPGNTVWYGKSFTGSSVINNTAIGWAFPGRVYPGRSVLDNAEVVVIDYSGTPVGFVRDELTPDGRGGYWGRSINGRTTLLTFHLSRG</sequence>
<dbReference type="AlphaFoldDB" id="A0A846WJ59"/>